<protein>
    <submittedName>
        <fullName evidence="7">Porin family protein</fullName>
    </submittedName>
</protein>
<feature type="chain" id="PRO_5045725457" evidence="5">
    <location>
        <begin position="21"/>
        <end position="186"/>
    </location>
</feature>
<dbReference type="Pfam" id="PF13505">
    <property type="entry name" value="OMP_b-brl"/>
    <property type="match status" value="1"/>
</dbReference>
<dbReference type="InterPro" id="IPR027385">
    <property type="entry name" value="Beta-barrel_OMP"/>
</dbReference>
<evidence type="ECO:0000313" key="7">
    <source>
        <dbReference type="EMBL" id="MDV3457760.1"/>
    </source>
</evidence>
<organism evidence="7 8">
    <name type="scientific">Sphingomonas agrestis</name>
    <dbReference type="NCBI Taxonomy" id="3080540"/>
    <lineage>
        <taxon>Bacteria</taxon>
        <taxon>Pseudomonadati</taxon>
        <taxon>Pseudomonadota</taxon>
        <taxon>Alphaproteobacteria</taxon>
        <taxon>Sphingomonadales</taxon>
        <taxon>Sphingomonadaceae</taxon>
        <taxon>Sphingomonas</taxon>
    </lineage>
</organism>
<dbReference type="Proteomes" id="UP001273531">
    <property type="component" value="Unassembled WGS sequence"/>
</dbReference>
<accession>A0ABU3Y8N0</accession>
<evidence type="ECO:0000259" key="6">
    <source>
        <dbReference type="Pfam" id="PF13505"/>
    </source>
</evidence>
<evidence type="ECO:0000256" key="3">
    <source>
        <dbReference type="ARBA" id="ARBA00023136"/>
    </source>
</evidence>
<keyword evidence="8" id="KW-1185">Reference proteome</keyword>
<dbReference type="PANTHER" id="PTHR34001:SF3">
    <property type="entry name" value="BLL7405 PROTEIN"/>
    <property type="match status" value="1"/>
</dbReference>
<reference evidence="7 8" key="1">
    <citation type="submission" date="2023-10" db="EMBL/GenBank/DDBJ databases">
        <title>Sphingomonas sp. HF-S4 16S ribosomal RNA gene Genome sequencing and assembly.</title>
        <authorList>
            <person name="Lee H."/>
        </authorList>
    </citation>
    <scope>NUCLEOTIDE SEQUENCE [LARGE SCALE GENOMIC DNA]</scope>
    <source>
        <strain evidence="7 8">HF-S4</strain>
    </source>
</reference>
<feature type="signal peptide" evidence="5">
    <location>
        <begin position="1"/>
        <end position="20"/>
    </location>
</feature>
<comment type="subcellular location">
    <subcellularLocation>
        <location evidence="1">Membrane</location>
    </subcellularLocation>
</comment>
<evidence type="ECO:0000256" key="5">
    <source>
        <dbReference type="SAM" id="SignalP"/>
    </source>
</evidence>
<dbReference type="InterPro" id="IPR011250">
    <property type="entry name" value="OMP/PagP_B-barrel"/>
</dbReference>
<dbReference type="SUPFAM" id="SSF56925">
    <property type="entry name" value="OMPA-like"/>
    <property type="match status" value="1"/>
</dbReference>
<dbReference type="RefSeq" id="WP_317226890.1">
    <property type="nucleotide sequence ID" value="NZ_JAWJEJ010000001.1"/>
</dbReference>
<name>A0ABU3Y8N0_9SPHN</name>
<evidence type="ECO:0000256" key="1">
    <source>
        <dbReference type="ARBA" id="ARBA00004370"/>
    </source>
</evidence>
<keyword evidence="3" id="KW-0472">Membrane</keyword>
<sequence length="186" mass="19656">MRNLILATLTATAAATPALAQDTRFAGPRAEAIAGWDHANVPGGDMKDGVTYGGAIGYDVQRGRTVFGIEGEITGSTLKDDSRITPDTRFKGEVGRDLYVGGRLGFVASPNTLIYAKAGYTNLRTHVAYSSPTTNYDGSGTDGGYRLGAGAEYRLGGRAYLKSEYRYSDYGGGARHQVVGGLGVRF</sequence>
<comment type="caution">
    <text evidence="7">The sequence shown here is derived from an EMBL/GenBank/DDBJ whole genome shotgun (WGS) entry which is preliminary data.</text>
</comment>
<gene>
    <name evidence="7" type="ORF">RZN05_12260</name>
</gene>
<dbReference type="PANTHER" id="PTHR34001">
    <property type="entry name" value="BLL7405 PROTEIN"/>
    <property type="match status" value="1"/>
</dbReference>
<dbReference type="EMBL" id="JAWJEJ010000001">
    <property type="protein sequence ID" value="MDV3457760.1"/>
    <property type="molecule type" value="Genomic_DNA"/>
</dbReference>
<evidence type="ECO:0000313" key="8">
    <source>
        <dbReference type="Proteomes" id="UP001273531"/>
    </source>
</evidence>
<evidence type="ECO:0000256" key="2">
    <source>
        <dbReference type="ARBA" id="ARBA00022729"/>
    </source>
</evidence>
<feature type="domain" description="Outer membrane protein beta-barrel" evidence="6">
    <location>
        <begin position="7"/>
        <end position="186"/>
    </location>
</feature>
<proteinExistence type="inferred from homology"/>
<comment type="similarity">
    <text evidence="4">Belongs to the Omp25/RopB family.</text>
</comment>
<dbReference type="Gene3D" id="2.40.160.20">
    <property type="match status" value="1"/>
</dbReference>
<evidence type="ECO:0000256" key="4">
    <source>
        <dbReference type="ARBA" id="ARBA00038306"/>
    </source>
</evidence>
<dbReference type="InterPro" id="IPR051692">
    <property type="entry name" value="OMP-like"/>
</dbReference>
<keyword evidence="2 5" id="KW-0732">Signal</keyword>